<name>X1ADT9_9ZZZZ</name>
<evidence type="ECO:0000256" key="1">
    <source>
        <dbReference type="SAM" id="MobiDB-lite"/>
    </source>
</evidence>
<evidence type="ECO:0000313" key="2">
    <source>
        <dbReference type="EMBL" id="GAG80720.1"/>
    </source>
</evidence>
<accession>X1ADT9</accession>
<feature type="region of interest" description="Disordered" evidence="1">
    <location>
        <begin position="124"/>
        <end position="148"/>
    </location>
</feature>
<proteinExistence type="predicted"/>
<gene>
    <name evidence="2" type="ORF">S01H4_31489</name>
</gene>
<feature type="compositionally biased region" description="Polar residues" evidence="1">
    <location>
        <begin position="199"/>
        <end position="208"/>
    </location>
</feature>
<organism evidence="2">
    <name type="scientific">marine sediment metagenome</name>
    <dbReference type="NCBI Taxonomy" id="412755"/>
    <lineage>
        <taxon>unclassified sequences</taxon>
        <taxon>metagenomes</taxon>
        <taxon>ecological metagenomes</taxon>
    </lineage>
</organism>
<comment type="caution">
    <text evidence="2">The sequence shown here is derived from an EMBL/GenBank/DDBJ whole genome shotgun (WGS) entry which is preliminary data.</text>
</comment>
<protein>
    <submittedName>
        <fullName evidence="2">Uncharacterized protein</fullName>
    </submittedName>
</protein>
<sequence length="208" mass="25216">WEMPEERDQKHHHKNKGINVDILEQITYAIVDEDEYEDAEEKELFGRIASFILSLEPGQLDDNQLEETIEILEILDPETYDATMMAGDINFSIVEQKDEPSEEDRERSREYYKKNKNKLVKRKYKRAKRTTPKKKLKSRVYKRKRRQKIRIQKRRLIRSAEGRKRIRMKDRLKRVHKTPTKRKKIRYNPIRKKRAKNKPTLQITKGIE</sequence>
<feature type="region of interest" description="Disordered" evidence="1">
    <location>
        <begin position="161"/>
        <end position="208"/>
    </location>
</feature>
<reference evidence="2" key="1">
    <citation type="journal article" date="2014" name="Front. Microbiol.">
        <title>High frequency of phylogenetically diverse reductive dehalogenase-homologous genes in deep subseafloor sedimentary metagenomes.</title>
        <authorList>
            <person name="Kawai M."/>
            <person name="Futagami T."/>
            <person name="Toyoda A."/>
            <person name="Takaki Y."/>
            <person name="Nishi S."/>
            <person name="Hori S."/>
            <person name="Arai W."/>
            <person name="Tsubouchi T."/>
            <person name="Morono Y."/>
            <person name="Uchiyama I."/>
            <person name="Ito T."/>
            <person name="Fujiyama A."/>
            <person name="Inagaki F."/>
            <person name="Takami H."/>
        </authorList>
    </citation>
    <scope>NUCLEOTIDE SEQUENCE</scope>
    <source>
        <strain evidence="2">Expedition CK06-06</strain>
    </source>
</reference>
<feature type="non-terminal residue" evidence="2">
    <location>
        <position position="1"/>
    </location>
</feature>
<dbReference type="EMBL" id="BART01016362">
    <property type="protein sequence ID" value="GAG80720.1"/>
    <property type="molecule type" value="Genomic_DNA"/>
</dbReference>
<feature type="compositionally biased region" description="Basic residues" evidence="1">
    <location>
        <begin position="164"/>
        <end position="197"/>
    </location>
</feature>
<dbReference type="AlphaFoldDB" id="X1ADT9"/>